<dbReference type="AlphaFoldDB" id="A0A1Q9C3U0"/>
<sequence length="403" mass="45355">MSARPAEADLKKHHALLGMLRFVAHFVPCSVSVLFLPDARTVKRVDTVRVFRFDTHRVQLELTTIVRQEQLLLRQRAQAAGELEELRSHHFLLRIMSRTGMGVALVPRQVGCEAEWYDRVREMTERLRAHSPAAAVNEPRPPVPALDIASQAFGAFQDVHPSLERDQLMDKAVCKLQLIVSRFNKSRLSSELRNALEAASPQAQLQETIAACVGLRSPHTVLKRANAILAFLRWADKEDTLEPLSEGSVWDFFSWLKREGAPPSRAASLMSAFRFINFVLGVSLQDLLSSRRLCGLSIQLGVQKTSASRARPLTVNEVKYLHKVLEDSTATNWDRAIAGYLLLALYARARHSDFFQIEEVIPDFDAEGGGYLEVRLRIHKTAQTLAKRNDLLPVIVTARSIKE</sequence>
<protein>
    <recommendedName>
        <fullName evidence="3">Core-binding (CB) domain-containing protein</fullName>
    </recommendedName>
</protein>
<dbReference type="Proteomes" id="UP000186817">
    <property type="component" value="Unassembled WGS sequence"/>
</dbReference>
<name>A0A1Q9C3U0_SYMMI</name>
<accession>A0A1Q9C3U0</accession>
<comment type="caution">
    <text evidence="1">The sequence shown here is derived from an EMBL/GenBank/DDBJ whole genome shotgun (WGS) entry which is preliminary data.</text>
</comment>
<proteinExistence type="predicted"/>
<evidence type="ECO:0000313" key="1">
    <source>
        <dbReference type="EMBL" id="OLP77588.1"/>
    </source>
</evidence>
<evidence type="ECO:0000313" key="2">
    <source>
        <dbReference type="Proteomes" id="UP000186817"/>
    </source>
</evidence>
<dbReference type="EMBL" id="LSRX01001740">
    <property type="protein sequence ID" value="OLP77588.1"/>
    <property type="molecule type" value="Genomic_DNA"/>
</dbReference>
<keyword evidence="2" id="KW-1185">Reference proteome</keyword>
<dbReference type="OrthoDB" id="444499at2759"/>
<organism evidence="1 2">
    <name type="scientific">Symbiodinium microadriaticum</name>
    <name type="common">Dinoflagellate</name>
    <name type="synonym">Zooxanthella microadriatica</name>
    <dbReference type="NCBI Taxonomy" id="2951"/>
    <lineage>
        <taxon>Eukaryota</taxon>
        <taxon>Sar</taxon>
        <taxon>Alveolata</taxon>
        <taxon>Dinophyceae</taxon>
        <taxon>Suessiales</taxon>
        <taxon>Symbiodiniaceae</taxon>
        <taxon>Symbiodinium</taxon>
    </lineage>
</organism>
<reference evidence="1 2" key="1">
    <citation type="submission" date="2016-02" db="EMBL/GenBank/DDBJ databases">
        <title>Genome analysis of coral dinoflagellate symbionts highlights evolutionary adaptations to a symbiotic lifestyle.</title>
        <authorList>
            <person name="Aranda M."/>
            <person name="Li Y."/>
            <person name="Liew Y.J."/>
            <person name="Baumgarten S."/>
            <person name="Simakov O."/>
            <person name="Wilson M."/>
            <person name="Piel J."/>
            <person name="Ashoor H."/>
            <person name="Bougouffa S."/>
            <person name="Bajic V.B."/>
            <person name="Ryu T."/>
            <person name="Ravasi T."/>
            <person name="Bayer T."/>
            <person name="Micklem G."/>
            <person name="Kim H."/>
            <person name="Bhak J."/>
            <person name="Lajeunesse T.C."/>
            <person name="Voolstra C.R."/>
        </authorList>
    </citation>
    <scope>NUCLEOTIDE SEQUENCE [LARGE SCALE GENOMIC DNA]</scope>
    <source>
        <strain evidence="1 2">CCMP2467</strain>
    </source>
</reference>
<evidence type="ECO:0008006" key="3">
    <source>
        <dbReference type="Google" id="ProtNLM"/>
    </source>
</evidence>
<gene>
    <name evidence="1" type="ORF">AK812_SmicGene42336</name>
</gene>